<accession>A0A101M8N9</accession>
<evidence type="ECO:0000313" key="2">
    <source>
        <dbReference type="Proteomes" id="UP000055045"/>
    </source>
</evidence>
<comment type="caution">
    <text evidence="1">The sequence shown here is derived from an EMBL/GenBank/DDBJ whole genome shotgun (WGS) entry which is preliminary data.</text>
</comment>
<proteinExistence type="predicted"/>
<organism evidence="1 2">
    <name type="scientific">Penicillium freii</name>
    <dbReference type="NCBI Taxonomy" id="48697"/>
    <lineage>
        <taxon>Eukaryota</taxon>
        <taxon>Fungi</taxon>
        <taxon>Dikarya</taxon>
        <taxon>Ascomycota</taxon>
        <taxon>Pezizomycotina</taxon>
        <taxon>Eurotiomycetes</taxon>
        <taxon>Eurotiomycetidae</taxon>
        <taxon>Eurotiales</taxon>
        <taxon>Aspergillaceae</taxon>
        <taxon>Penicillium</taxon>
    </lineage>
</organism>
<protein>
    <submittedName>
        <fullName evidence="1">Uncharacterized protein</fullName>
    </submittedName>
</protein>
<reference evidence="1 2" key="1">
    <citation type="submission" date="2015-10" db="EMBL/GenBank/DDBJ databases">
        <title>Genome sequencing of Penicillium freii.</title>
        <authorList>
            <person name="Nguyen H.D."/>
            <person name="Visagie C.M."/>
            <person name="Seifert K.A."/>
        </authorList>
    </citation>
    <scope>NUCLEOTIDE SEQUENCE [LARGE SCALE GENOMIC DNA]</scope>
    <source>
        <strain evidence="1 2">DAOM 242723</strain>
    </source>
</reference>
<dbReference type="AlphaFoldDB" id="A0A101M8N9"/>
<keyword evidence="2" id="KW-1185">Reference proteome</keyword>
<evidence type="ECO:0000313" key="1">
    <source>
        <dbReference type="EMBL" id="KUM56068.1"/>
    </source>
</evidence>
<dbReference type="EMBL" id="LLXE01000560">
    <property type="protein sequence ID" value="KUM56068.1"/>
    <property type="molecule type" value="Genomic_DNA"/>
</dbReference>
<sequence>MDPVDAIQVYSGLNARTWPAIFDTDPGEAGELPMYYVVPTHLIPSATSCPSLSVLVLRPCRFWLTEHYISTLICPGAH</sequence>
<gene>
    <name evidence="1" type="ORF">ACN42_g11158</name>
</gene>
<dbReference type="Proteomes" id="UP000055045">
    <property type="component" value="Unassembled WGS sequence"/>
</dbReference>
<name>A0A101M8N9_PENFR</name>